<organism evidence="1 2">
    <name type="scientific">Aminithiophilus ramosus</name>
    <dbReference type="NCBI Taxonomy" id="3029084"/>
    <lineage>
        <taxon>Bacteria</taxon>
        <taxon>Thermotogati</taxon>
        <taxon>Synergistota</taxon>
        <taxon>Synergistia</taxon>
        <taxon>Synergistales</taxon>
        <taxon>Aminithiophilaceae</taxon>
        <taxon>Aminithiophilus</taxon>
    </lineage>
</organism>
<dbReference type="Proteomes" id="UP000671879">
    <property type="component" value="Chromosome"/>
</dbReference>
<dbReference type="Gene3D" id="3.40.190.10">
    <property type="entry name" value="Periplasmic binding protein-like II"/>
    <property type="match status" value="2"/>
</dbReference>
<sequence>MNAFKVRHRCESFVVFVVLVLLVLFSPSVARAEVVAVAAGIAPAVEEVLAAHVKGGGASLEIVTGSCGTLAKQIAAEAPYQMLLLSEPRWPKWLEQKGLLNESAVFALGKLALWWPKPDRIVDLADLPSPLALPDPETTAYGFLGKEYLQERGLWEKMNGSGSILIVGNAPGGVLAVKSGAAAAAFVPVGTEIKAGGSIAVIAGKTTEMIGGLLAAAGSDSRSFWAFCLSAEAASIWERWGFEAMRP</sequence>
<accession>A0A9Q7EZ44</accession>
<dbReference type="PANTHER" id="PTHR30632:SF14">
    <property type="entry name" value="TUNGSTATE_MOLYBDATE_CHROMATE-BINDING PROTEIN MODA"/>
    <property type="match status" value="1"/>
</dbReference>
<dbReference type="GO" id="GO:0015689">
    <property type="term" value="P:molybdate ion transport"/>
    <property type="evidence" value="ECO:0007669"/>
    <property type="project" value="TreeGrafter"/>
</dbReference>
<dbReference type="RefSeq" id="WP_274373931.1">
    <property type="nucleotide sequence ID" value="NZ_CP072943.1"/>
</dbReference>
<name>A0A9Q7EZ44_9BACT</name>
<gene>
    <name evidence="1" type="ORF">KAR29_01695</name>
</gene>
<protein>
    <submittedName>
        <fullName evidence="1">Substrate-binding domain-containing protein</fullName>
    </submittedName>
</protein>
<dbReference type="InterPro" id="IPR050682">
    <property type="entry name" value="ModA/WtpA"/>
</dbReference>
<dbReference type="EMBL" id="CP072943">
    <property type="protein sequence ID" value="QTX32681.1"/>
    <property type="molecule type" value="Genomic_DNA"/>
</dbReference>
<dbReference type="PANTHER" id="PTHR30632">
    <property type="entry name" value="MOLYBDATE-BINDING PERIPLASMIC PROTEIN"/>
    <property type="match status" value="1"/>
</dbReference>
<proteinExistence type="predicted"/>
<dbReference type="AlphaFoldDB" id="A0A9Q7EZ44"/>
<keyword evidence="2" id="KW-1185">Reference proteome</keyword>
<dbReference type="KEGG" id="aram:KAR29_01695"/>
<dbReference type="Pfam" id="PF13531">
    <property type="entry name" value="SBP_bac_11"/>
    <property type="match status" value="1"/>
</dbReference>
<reference evidence="2" key="1">
    <citation type="submission" date="2021-04" db="EMBL/GenBank/DDBJ databases">
        <title>A novel Synergistetes isolate from a pyrite-forming mixed culture.</title>
        <authorList>
            <person name="Bunk B."/>
            <person name="Sproer C."/>
            <person name="Spring S."/>
            <person name="Pester M."/>
        </authorList>
    </citation>
    <scope>NUCLEOTIDE SEQUENCE [LARGE SCALE GENOMIC DNA]</scope>
    <source>
        <strain evidence="2">J.5.4.2-T.3.5.2</strain>
    </source>
</reference>
<evidence type="ECO:0000313" key="1">
    <source>
        <dbReference type="EMBL" id="QTX32681.1"/>
    </source>
</evidence>
<evidence type="ECO:0000313" key="2">
    <source>
        <dbReference type="Proteomes" id="UP000671879"/>
    </source>
</evidence>
<dbReference type="SUPFAM" id="SSF53850">
    <property type="entry name" value="Periplasmic binding protein-like II"/>
    <property type="match status" value="1"/>
</dbReference>
<dbReference type="GO" id="GO:0030973">
    <property type="term" value="F:molybdate ion binding"/>
    <property type="evidence" value="ECO:0007669"/>
    <property type="project" value="TreeGrafter"/>
</dbReference>